<evidence type="ECO:0000256" key="6">
    <source>
        <dbReference type="ARBA" id="ARBA00022598"/>
    </source>
</evidence>
<dbReference type="SUPFAM" id="SSF55931">
    <property type="entry name" value="Glutamine synthetase/guanido kinase"/>
    <property type="match status" value="1"/>
</dbReference>
<dbReference type="PROSITE" id="PS51987">
    <property type="entry name" value="GS_CATALYTIC"/>
    <property type="match status" value="1"/>
</dbReference>
<keyword evidence="9 13" id="KW-0067">ATP-binding</keyword>
<dbReference type="Gene3D" id="3.10.20.70">
    <property type="entry name" value="Glutamine synthetase, N-terminal domain"/>
    <property type="match status" value="1"/>
</dbReference>
<evidence type="ECO:0000313" key="23">
    <source>
        <dbReference type="Proteomes" id="UP000051439"/>
    </source>
</evidence>
<dbReference type="GO" id="GO:0005524">
    <property type="term" value="F:ATP binding"/>
    <property type="evidence" value="ECO:0007669"/>
    <property type="project" value="UniProtKB-KW"/>
</dbReference>
<evidence type="ECO:0000256" key="5">
    <source>
        <dbReference type="ARBA" id="ARBA00022490"/>
    </source>
</evidence>
<proteinExistence type="inferred from homology"/>
<comment type="cofactor">
    <cofactor evidence="14">
        <name>Mg(2+)</name>
        <dbReference type="ChEBI" id="CHEBI:18420"/>
    </cofactor>
    <text evidence="14">Binds 2 Mg(2+) ions per subunit.</text>
</comment>
<evidence type="ECO:0000256" key="8">
    <source>
        <dbReference type="ARBA" id="ARBA00022741"/>
    </source>
</evidence>
<comment type="subcellular location">
    <subcellularLocation>
        <location evidence="1 18">Cytoplasm</location>
    </subcellularLocation>
</comment>
<sequence>MATKHDYTKDDIRKMVKDEDVKFLRLMFTDLFGTIKNVEIPIGQLDKLLDNKLMFDGSSIEGFVRIEESDMYLYPDLSTWMIFPWSTDRGKIARVICEVYTPDGKPFEADPRNNLIRVLGDMRKAGFTSFNIGPEPEFFLFKMGENGEPTLHLNDKGSYFDMAPMDLGENCRREIVLTLEEMGFDVEAAHHEVAPGQHEIDFKYADALAAADNIQTFKLVVKTVARKYGLYATFMPKPLSGINGSGMHINMSLFNDSGNTFYDKDGELELSQEAYYFLGGLLKHARSFTAVCNPIVNSYKRLVPGYEAPVYVAWSGSNRSPLIRIPSARGNSTRLELRSVDPAANPYLAIATVLEAGLDGLRNKIQPEDSVDRNIYRMNTDELAKSHIQNLPDTLHNALKDLSADETMEKALGERLYHSFIEAKNLEYDSYRTQVSGWERDQYLEKY</sequence>
<dbReference type="Proteomes" id="UP000051439">
    <property type="component" value="Unassembled WGS sequence"/>
</dbReference>
<evidence type="ECO:0000259" key="21">
    <source>
        <dbReference type="PROSITE" id="PS51987"/>
    </source>
</evidence>
<comment type="subunit">
    <text evidence="18">Oligomer of 12 subunits arranged in the form of two hexagons.</text>
</comment>
<evidence type="ECO:0000256" key="16">
    <source>
        <dbReference type="PROSITE-ProRule" id="PRU01330"/>
    </source>
</evidence>
<name>A0A0R1NT55_9LACO</name>
<dbReference type="GO" id="GO:0004356">
    <property type="term" value="F:glutamine synthetase activity"/>
    <property type="evidence" value="ECO:0007669"/>
    <property type="project" value="UniProtKB-EC"/>
</dbReference>
<evidence type="ECO:0000256" key="9">
    <source>
        <dbReference type="ARBA" id="ARBA00022840"/>
    </source>
</evidence>
<evidence type="ECO:0000256" key="15">
    <source>
        <dbReference type="PIRSR" id="PIRSR604809-50"/>
    </source>
</evidence>
<evidence type="ECO:0000256" key="14">
    <source>
        <dbReference type="PIRSR" id="PIRSR604809-3"/>
    </source>
</evidence>
<feature type="binding site" evidence="12">
    <location>
        <position position="338"/>
    </location>
    <ligand>
        <name>L-glutamate</name>
        <dbReference type="ChEBI" id="CHEBI:29985"/>
    </ligand>
</feature>
<feature type="binding site" evidence="13">
    <location>
        <position position="187"/>
    </location>
    <ligand>
        <name>ATP</name>
        <dbReference type="ChEBI" id="CHEBI:30616"/>
    </ligand>
</feature>
<evidence type="ECO:0000256" key="7">
    <source>
        <dbReference type="ARBA" id="ARBA00022723"/>
    </source>
</evidence>
<feature type="binding site" evidence="14">
    <location>
        <position position="137"/>
    </location>
    <ligand>
        <name>Mg(2+)</name>
        <dbReference type="ChEBI" id="CHEBI:18420"/>
        <label>1</label>
    </ligand>
</feature>
<feature type="binding site" evidence="13">
    <location>
        <position position="319"/>
    </location>
    <ligand>
        <name>ATP</name>
        <dbReference type="ChEBI" id="CHEBI:30616"/>
    </ligand>
</feature>
<keyword evidence="8 13" id="KW-0547">Nucleotide-binding</keyword>
<protein>
    <recommendedName>
        <fullName evidence="4 19">Glutamine synthetase</fullName>
        <ecNumber evidence="3 19">6.3.1.2</ecNumber>
    </recommendedName>
</protein>
<dbReference type="RefSeq" id="WP_056949042.1">
    <property type="nucleotide sequence ID" value="NZ_AZEB01000001.1"/>
</dbReference>
<evidence type="ECO:0000256" key="2">
    <source>
        <dbReference type="ARBA" id="ARBA00009897"/>
    </source>
</evidence>
<dbReference type="EC" id="6.3.1.2" evidence="3 19"/>
<evidence type="ECO:0000256" key="12">
    <source>
        <dbReference type="PIRSR" id="PIRSR604809-1"/>
    </source>
</evidence>
<dbReference type="FunFam" id="3.30.590.10:FF:000003">
    <property type="entry name" value="Glutamine synthetase 2"/>
    <property type="match status" value="1"/>
</dbReference>
<dbReference type="FunFam" id="3.10.20.70:FF:000005">
    <property type="entry name" value="Glutamine synthetase"/>
    <property type="match status" value="1"/>
</dbReference>
<dbReference type="InterPro" id="IPR014746">
    <property type="entry name" value="Gln_synth/guanido_kin_cat_dom"/>
</dbReference>
<dbReference type="InterPro" id="IPR004809">
    <property type="entry name" value="Gln_synth_I"/>
</dbReference>
<evidence type="ECO:0000256" key="1">
    <source>
        <dbReference type="ARBA" id="ARBA00004496"/>
    </source>
</evidence>
<dbReference type="SUPFAM" id="SSF54368">
    <property type="entry name" value="Glutamine synthetase, N-terminal domain"/>
    <property type="match status" value="1"/>
</dbReference>
<feature type="binding site" evidence="14">
    <location>
        <position position="199"/>
    </location>
    <ligand>
        <name>Mg(2+)</name>
        <dbReference type="ChEBI" id="CHEBI:18420"/>
        <label>1</label>
    </ligand>
</feature>
<dbReference type="InterPro" id="IPR008146">
    <property type="entry name" value="Gln_synth_cat_dom"/>
</dbReference>
<keyword evidence="10 14" id="KW-0460">Magnesium</keyword>
<dbReference type="InterPro" id="IPR001637">
    <property type="entry name" value="Gln_synth_I_adenylation_site"/>
</dbReference>
<feature type="binding site" evidence="14">
    <location>
        <position position="192"/>
    </location>
    <ligand>
        <name>Mg(2+)</name>
        <dbReference type="ChEBI" id="CHEBI:18420"/>
        <label>1</label>
    </ligand>
</feature>
<evidence type="ECO:0000256" key="17">
    <source>
        <dbReference type="RuleBase" id="RU000384"/>
    </source>
</evidence>
<dbReference type="PANTHER" id="PTHR43785">
    <property type="entry name" value="GAMMA-GLUTAMYLPUTRESCINE SYNTHETASE"/>
    <property type="match status" value="1"/>
</dbReference>
<dbReference type="InterPro" id="IPR027302">
    <property type="entry name" value="Gln_synth_N_conserv_site"/>
</dbReference>
<evidence type="ECO:0000256" key="10">
    <source>
        <dbReference type="ARBA" id="ARBA00022842"/>
    </source>
</evidence>
<feature type="modified residue" description="O-AMP-tyrosine" evidence="15">
    <location>
        <position position="376"/>
    </location>
</feature>
<evidence type="ECO:0000256" key="19">
    <source>
        <dbReference type="RuleBase" id="RU004356"/>
    </source>
</evidence>
<dbReference type="SMART" id="SM01230">
    <property type="entry name" value="Gln-synt_C"/>
    <property type="match status" value="1"/>
</dbReference>
<dbReference type="GO" id="GO:0005737">
    <property type="term" value="C:cytoplasm"/>
    <property type="evidence" value="ECO:0007669"/>
    <property type="project" value="UniProtKB-SubCell"/>
</dbReference>
<dbReference type="AlphaFoldDB" id="A0A0R1NT55"/>
<feature type="binding site" evidence="12">
    <location>
        <begin position="243"/>
        <end position="244"/>
    </location>
    <ligand>
        <name>L-glutamate</name>
        <dbReference type="ChEBI" id="CHEBI:29985"/>
    </ligand>
</feature>
<comment type="similarity">
    <text evidence="2 16 17">Belongs to the glutamine synthetase family.</text>
</comment>
<feature type="domain" description="GS catalytic" evidence="21">
    <location>
        <begin position="111"/>
        <end position="447"/>
    </location>
</feature>
<dbReference type="PROSITE" id="PS00182">
    <property type="entry name" value="GLNA_ADENYLATION"/>
    <property type="match status" value="1"/>
</dbReference>
<dbReference type="NCBIfam" id="TIGR00653">
    <property type="entry name" value="GlnA"/>
    <property type="match status" value="1"/>
</dbReference>
<keyword evidence="23" id="KW-1185">Reference proteome</keyword>
<feature type="binding site" evidence="12">
    <location>
        <position position="301"/>
    </location>
    <ligand>
        <name>L-glutamate</name>
        <dbReference type="ChEBI" id="CHEBI:29985"/>
    </ligand>
</feature>
<dbReference type="PATRIC" id="fig|1423766.4.peg.210"/>
<dbReference type="PROSITE" id="PS51986">
    <property type="entry name" value="GS_BETA_GRASP"/>
    <property type="match status" value="1"/>
</dbReference>
<dbReference type="PANTHER" id="PTHR43785:SF12">
    <property type="entry name" value="TYPE-1 GLUTAMINE SYNTHETASE 2"/>
    <property type="match status" value="1"/>
</dbReference>
<keyword evidence="15" id="KW-0597">Phosphoprotein</keyword>
<dbReference type="InterPro" id="IPR027303">
    <property type="entry name" value="Gln_synth_gly_rich_site"/>
</dbReference>
<evidence type="ECO:0000259" key="20">
    <source>
        <dbReference type="PROSITE" id="PS51986"/>
    </source>
</evidence>
<keyword evidence="5 18" id="KW-0963">Cytoplasm</keyword>
<keyword evidence="6 19" id="KW-0436">Ligase</keyword>
<accession>A0A0R1NT55</accession>
<dbReference type="Pfam" id="PF00120">
    <property type="entry name" value="Gln-synt_C"/>
    <property type="match status" value="1"/>
</dbReference>
<comment type="caution">
    <text evidence="22">The sequence shown here is derived from an EMBL/GenBank/DDBJ whole genome shotgun (WGS) entry which is preliminary data.</text>
</comment>
<dbReference type="PROSITE" id="PS00180">
    <property type="entry name" value="GLNA_1"/>
    <property type="match status" value="1"/>
</dbReference>
<organism evidence="22 23">
    <name type="scientific">Lentilactobacillus kisonensis DSM 19906 = JCM 15041</name>
    <dbReference type="NCBI Taxonomy" id="1423766"/>
    <lineage>
        <taxon>Bacteria</taxon>
        <taxon>Bacillati</taxon>
        <taxon>Bacillota</taxon>
        <taxon>Bacilli</taxon>
        <taxon>Lactobacillales</taxon>
        <taxon>Lactobacillaceae</taxon>
        <taxon>Lentilactobacillus</taxon>
    </lineage>
</organism>
<dbReference type="PROSITE" id="PS00181">
    <property type="entry name" value="GLNA_ATP"/>
    <property type="match status" value="1"/>
</dbReference>
<feature type="binding site" evidence="14">
    <location>
        <position position="248"/>
    </location>
    <ligand>
        <name>Mg(2+)</name>
        <dbReference type="ChEBI" id="CHEBI:18420"/>
        <label>1</label>
    </ligand>
</feature>
<feature type="binding site" evidence="12">
    <location>
        <position position="307"/>
    </location>
    <ligand>
        <name>L-glutamate</name>
        <dbReference type="ChEBI" id="CHEBI:29985"/>
    </ligand>
</feature>
<evidence type="ECO:0000313" key="22">
    <source>
        <dbReference type="EMBL" id="KRL23486.1"/>
    </source>
</evidence>
<evidence type="ECO:0000256" key="3">
    <source>
        <dbReference type="ARBA" id="ARBA00012937"/>
    </source>
</evidence>
<evidence type="ECO:0000256" key="13">
    <source>
        <dbReference type="PIRSR" id="PIRSR604809-2"/>
    </source>
</evidence>
<comment type="catalytic activity">
    <reaction evidence="11 19">
        <text>L-glutamate + NH4(+) + ATP = L-glutamine + ADP + phosphate + H(+)</text>
        <dbReference type="Rhea" id="RHEA:16169"/>
        <dbReference type="ChEBI" id="CHEBI:15378"/>
        <dbReference type="ChEBI" id="CHEBI:28938"/>
        <dbReference type="ChEBI" id="CHEBI:29985"/>
        <dbReference type="ChEBI" id="CHEBI:30616"/>
        <dbReference type="ChEBI" id="CHEBI:43474"/>
        <dbReference type="ChEBI" id="CHEBI:58359"/>
        <dbReference type="ChEBI" id="CHEBI:456216"/>
        <dbReference type="EC" id="6.3.1.2"/>
    </reaction>
</comment>
<dbReference type="InterPro" id="IPR036651">
    <property type="entry name" value="Gln_synt_N_sf"/>
</dbReference>
<dbReference type="GO" id="GO:0006542">
    <property type="term" value="P:glutamine biosynthetic process"/>
    <property type="evidence" value="ECO:0007669"/>
    <property type="project" value="InterPro"/>
</dbReference>
<gene>
    <name evidence="22" type="ORF">FC98_GL000213</name>
</gene>
<feature type="binding site" evidence="13">
    <location>
        <begin position="202"/>
        <end position="204"/>
    </location>
    <ligand>
        <name>ATP</name>
        <dbReference type="ChEBI" id="CHEBI:30616"/>
    </ligand>
</feature>
<dbReference type="Pfam" id="PF03951">
    <property type="entry name" value="Gln-synt_N"/>
    <property type="match status" value="1"/>
</dbReference>
<evidence type="ECO:0000256" key="18">
    <source>
        <dbReference type="RuleBase" id="RU000387"/>
    </source>
</evidence>
<evidence type="ECO:0000256" key="11">
    <source>
        <dbReference type="ARBA" id="ARBA00049436"/>
    </source>
</evidence>
<keyword evidence="7 14" id="KW-0479">Metal-binding</keyword>
<feature type="binding site" evidence="14">
    <location>
        <position position="336"/>
    </location>
    <ligand>
        <name>Mg(2+)</name>
        <dbReference type="ChEBI" id="CHEBI:18420"/>
        <label>1</label>
    </ligand>
</feature>
<dbReference type="GO" id="GO:0046872">
    <property type="term" value="F:metal ion binding"/>
    <property type="evidence" value="ECO:0007669"/>
    <property type="project" value="UniProtKB-KW"/>
</dbReference>
<feature type="binding site" evidence="14">
    <location>
        <position position="135"/>
    </location>
    <ligand>
        <name>Mg(2+)</name>
        <dbReference type="ChEBI" id="CHEBI:18420"/>
        <label>2</label>
    </ligand>
</feature>
<dbReference type="EMBL" id="AZEB01000001">
    <property type="protein sequence ID" value="KRL23486.1"/>
    <property type="molecule type" value="Genomic_DNA"/>
</dbReference>
<evidence type="ECO:0000256" key="4">
    <source>
        <dbReference type="ARBA" id="ARBA00021364"/>
    </source>
</evidence>
<feature type="domain" description="GS beta-grasp" evidence="20">
    <location>
        <begin position="19"/>
        <end position="104"/>
    </location>
</feature>
<dbReference type="InterPro" id="IPR008147">
    <property type="entry name" value="Gln_synt_N"/>
</dbReference>
<feature type="binding site" evidence="12">
    <location>
        <position position="319"/>
    </location>
    <ligand>
        <name>L-glutamate</name>
        <dbReference type="ChEBI" id="CHEBI:29985"/>
    </ligand>
</feature>
<dbReference type="Gene3D" id="3.30.590.10">
    <property type="entry name" value="Glutamine synthetase/guanido kinase, catalytic domain"/>
    <property type="match status" value="1"/>
</dbReference>
<reference evidence="22 23" key="1">
    <citation type="journal article" date="2015" name="Genome Announc.">
        <title>Expanding the biotechnology potential of lactobacilli through comparative genomics of 213 strains and associated genera.</title>
        <authorList>
            <person name="Sun Z."/>
            <person name="Harris H.M."/>
            <person name="McCann A."/>
            <person name="Guo C."/>
            <person name="Argimon S."/>
            <person name="Zhang W."/>
            <person name="Yang X."/>
            <person name="Jeffery I.B."/>
            <person name="Cooney J.C."/>
            <person name="Kagawa T.F."/>
            <person name="Liu W."/>
            <person name="Song Y."/>
            <person name="Salvetti E."/>
            <person name="Wrobel A."/>
            <person name="Rasinkangas P."/>
            <person name="Parkhill J."/>
            <person name="Rea M.C."/>
            <person name="O'Sullivan O."/>
            <person name="Ritari J."/>
            <person name="Douillard F.P."/>
            <person name="Paul Ross R."/>
            <person name="Yang R."/>
            <person name="Briner A.E."/>
            <person name="Felis G.E."/>
            <person name="de Vos W.M."/>
            <person name="Barrangou R."/>
            <person name="Klaenhammer T.R."/>
            <person name="Caufield P.W."/>
            <person name="Cui Y."/>
            <person name="Zhang H."/>
            <person name="O'Toole P.W."/>
        </authorList>
    </citation>
    <scope>NUCLEOTIDE SEQUENCE [LARGE SCALE GENOMIC DNA]</scope>
    <source>
        <strain evidence="22 23">DSM 19906</strain>
    </source>
</reference>